<dbReference type="PROSITE" id="PS00814">
    <property type="entry name" value="ADX"/>
    <property type="match status" value="1"/>
</dbReference>
<feature type="domain" description="2Fe-2S ferredoxin-type" evidence="7">
    <location>
        <begin position="2"/>
        <end position="106"/>
    </location>
</feature>
<reference evidence="8" key="1">
    <citation type="journal article" date="2014" name="Int. J. Syst. Evol. Microbiol.">
        <title>Complete genome of a new Firmicutes species belonging to the dominant human colonic microbiota ('Ruminococcus bicirculans') reveals two chromosomes and a selective capacity to utilize plant glucans.</title>
        <authorList>
            <consortium name="NISC Comparative Sequencing Program"/>
            <person name="Wegmann U."/>
            <person name="Louis P."/>
            <person name="Goesmann A."/>
            <person name="Henrissat B."/>
            <person name="Duncan S.H."/>
            <person name="Flint H.J."/>
        </authorList>
    </citation>
    <scope>NUCLEOTIDE SEQUENCE</scope>
    <source>
        <strain evidence="8">NBRC 109915</strain>
    </source>
</reference>
<evidence type="ECO:0000256" key="6">
    <source>
        <dbReference type="ARBA" id="ARBA00034078"/>
    </source>
</evidence>
<dbReference type="InterPro" id="IPR036010">
    <property type="entry name" value="2Fe-2S_ferredoxin-like_sf"/>
</dbReference>
<evidence type="ECO:0000256" key="3">
    <source>
        <dbReference type="ARBA" id="ARBA00022723"/>
    </source>
</evidence>
<keyword evidence="3" id="KW-0479">Metal-binding</keyword>
<evidence type="ECO:0000313" key="8">
    <source>
        <dbReference type="EMBL" id="GLQ29146.1"/>
    </source>
</evidence>
<evidence type="ECO:0000256" key="1">
    <source>
        <dbReference type="ARBA" id="ARBA00010914"/>
    </source>
</evidence>
<dbReference type="SUPFAM" id="SSF54292">
    <property type="entry name" value="2Fe-2S ferredoxin-like"/>
    <property type="match status" value="1"/>
</dbReference>
<comment type="caution">
    <text evidence="8">The sequence shown here is derived from an EMBL/GenBank/DDBJ whole genome shotgun (WGS) entry which is preliminary data.</text>
</comment>
<evidence type="ECO:0000256" key="5">
    <source>
        <dbReference type="ARBA" id="ARBA00023014"/>
    </source>
</evidence>
<evidence type="ECO:0000259" key="7">
    <source>
        <dbReference type="PROSITE" id="PS51085"/>
    </source>
</evidence>
<dbReference type="Pfam" id="PF00111">
    <property type="entry name" value="Fer2"/>
    <property type="match status" value="1"/>
</dbReference>
<dbReference type="PROSITE" id="PS51085">
    <property type="entry name" value="2FE2S_FER_2"/>
    <property type="match status" value="1"/>
</dbReference>
<dbReference type="InterPro" id="IPR001055">
    <property type="entry name" value="Adrenodoxin-like"/>
</dbReference>
<dbReference type="PANTHER" id="PTHR23426">
    <property type="entry name" value="FERREDOXIN/ADRENODOXIN"/>
    <property type="match status" value="1"/>
</dbReference>
<keyword evidence="9" id="KW-1185">Reference proteome</keyword>
<reference evidence="8" key="2">
    <citation type="submission" date="2023-01" db="EMBL/GenBank/DDBJ databases">
        <title>Draft genome sequence of Sulfitobacter pacificus strain NBRC 109915.</title>
        <authorList>
            <person name="Sun Q."/>
            <person name="Mori K."/>
        </authorList>
    </citation>
    <scope>NUCLEOTIDE SEQUENCE</scope>
    <source>
        <strain evidence="8">NBRC 109915</strain>
    </source>
</reference>
<dbReference type="PANTHER" id="PTHR23426:SF65">
    <property type="entry name" value="FERREDOXIN-2, MITOCHONDRIAL"/>
    <property type="match status" value="1"/>
</dbReference>
<dbReference type="PRINTS" id="PR00355">
    <property type="entry name" value="ADRENODOXIN"/>
</dbReference>
<dbReference type="EMBL" id="BSNL01000007">
    <property type="protein sequence ID" value="GLQ29146.1"/>
    <property type="molecule type" value="Genomic_DNA"/>
</dbReference>
<comment type="similarity">
    <text evidence="1">Belongs to the adrenodoxin/putidaredoxin family.</text>
</comment>
<dbReference type="InterPro" id="IPR012675">
    <property type="entry name" value="Beta-grasp_dom_sf"/>
</dbReference>
<dbReference type="CDD" id="cd00207">
    <property type="entry name" value="fer2"/>
    <property type="match status" value="1"/>
</dbReference>
<dbReference type="InterPro" id="IPR001041">
    <property type="entry name" value="2Fe-2S_ferredoxin-type"/>
</dbReference>
<proteinExistence type="inferred from homology"/>
<dbReference type="RefSeq" id="WP_138865857.1">
    <property type="nucleotide sequence ID" value="NZ_BSNL01000007.1"/>
</dbReference>
<evidence type="ECO:0000256" key="4">
    <source>
        <dbReference type="ARBA" id="ARBA00023004"/>
    </source>
</evidence>
<name>A0ABQ5VPY2_9RHOB</name>
<protein>
    <submittedName>
        <fullName evidence="8">Ferredoxin</fullName>
    </submittedName>
</protein>
<evidence type="ECO:0000313" key="9">
    <source>
        <dbReference type="Proteomes" id="UP001161388"/>
    </source>
</evidence>
<organism evidence="8 9">
    <name type="scientific">Sulfitobacter pacificus</name>
    <dbReference type="NCBI Taxonomy" id="1499314"/>
    <lineage>
        <taxon>Bacteria</taxon>
        <taxon>Pseudomonadati</taxon>
        <taxon>Pseudomonadota</taxon>
        <taxon>Alphaproteobacteria</taxon>
        <taxon>Rhodobacterales</taxon>
        <taxon>Roseobacteraceae</taxon>
        <taxon>Sulfitobacter</taxon>
    </lineage>
</organism>
<gene>
    <name evidence="8" type="ORF">GCM10007927_39490</name>
</gene>
<accession>A0ABQ5VPY2</accession>
<keyword evidence="5" id="KW-0411">Iron-sulfur</keyword>
<sequence>MPTITYELADGTRTDIKVDVGANVMRTAIDADIPGIVAECGGAAMCATCHVYLEKDSASAFTAISDVEEEMLECVAEDRQPESRLSCQLYVPEGIEQVIVRLPKTQG</sequence>
<dbReference type="Gene3D" id="3.10.20.30">
    <property type="match status" value="1"/>
</dbReference>
<comment type="cofactor">
    <cofactor evidence="6">
        <name>[2Fe-2S] cluster</name>
        <dbReference type="ChEBI" id="CHEBI:190135"/>
    </cofactor>
</comment>
<evidence type="ECO:0000256" key="2">
    <source>
        <dbReference type="ARBA" id="ARBA00022714"/>
    </source>
</evidence>
<dbReference type="Proteomes" id="UP001161388">
    <property type="component" value="Unassembled WGS sequence"/>
</dbReference>
<dbReference type="InterPro" id="IPR018298">
    <property type="entry name" value="Adrenodoxin_Fe-S_BS"/>
</dbReference>
<keyword evidence="2" id="KW-0001">2Fe-2S</keyword>
<keyword evidence="4" id="KW-0408">Iron</keyword>